<feature type="compositionally biased region" description="Basic and acidic residues" evidence="1">
    <location>
        <begin position="121"/>
        <end position="133"/>
    </location>
</feature>
<feature type="compositionally biased region" description="Polar residues" evidence="1">
    <location>
        <begin position="272"/>
        <end position="294"/>
    </location>
</feature>
<organism evidence="2 3">
    <name type="scientific">Meloidogyne javanica</name>
    <name type="common">Root-knot nematode worm</name>
    <dbReference type="NCBI Taxonomy" id="6303"/>
    <lineage>
        <taxon>Eukaryota</taxon>
        <taxon>Metazoa</taxon>
        <taxon>Ecdysozoa</taxon>
        <taxon>Nematoda</taxon>
        <taxon>Chromadorea</taxon>
        <taxon>Rhabditida</taxon>
        <taxon>Tylenchina</taxon>
        <taxon>Tylenchomorpha</taxon>
        <taxon>Tylenchoidea</taxon>
        <taxon>Meloidogynidae</taxon>
        <taxon>Meloidogyninae</taxon>
        <taxon>Meloidogyne</taxon>
        <taxon>Meloidogyne incognita group</taxon>
    </lineage>
</organism>
<feature type="compositionally biased region" description="Basic and acidic residues" evidence="1">
    <location>
        <begin position="449"/>
        <end position="465"/>
    </location>
</feature>
<evidence type="ECO:0000313" key="3">
    <source>
        <dbReference type="WBParaSite" id="scaffold343_cov157.g861"/>
    </source>
</evidence>
<evidence type="ECO:0000313" key="2">
    <source>
        <dbReference type="Proteomes" id="UP000887561"/>
    </source>
</evidence>
<accession>A0A915MC30</accession>
<feature type="compositionally biased region" description="Low complexity" evidence="1">
    <location>
        <begin position="318"/>
        <end position="330"/>
    </location>
</feature>
<name>A0A915MC30_MELJA</name>
<feature type="region of interest" description="Disordered" evidence="1">
    <location>
        <begin position="1"/>
        <end position="512"/>
    </location>
</feature>
<reference evidence="3" key="1">
    <citation type="submission" date="2022-11" db="UniProtKB">
        <authorList>
            <consortium name="WormBaseParasite"/>
        </authorList>
    </citation>
    <scope>IDENTIFICATION</scope>
</reference>
<proteinExistence type="predicted"/>
<dbReference type="Proteomes" id="UP000887561">
    <property type="component" value="Unplaced"/>
</dbReference>
<sequence>MSELTNGVATEDENVSGAQVEGEESEATLLKKNLKLESQQAEEDEANKENADEKTEDQVPEITNEDPMTTSMDGIEEIANEEPKETVEDDEQPKENGLDKAEEENTEKDAAEIPVSILDGGEEKQEEEPKVEADSAAESVPVAEEEPAPEEQQTEEAPQEEADPPKEESVAEPEHFELQAPPVPKRPRTPNELDEPQPEPEQKSESEQPVDEQPQEVGEKVEGGTLINGIIEFPRRESASKQSTIASPIPATPKSGAPPTPKSGGAPATPKSGATATPKSTRSGRAFDFNSNKTGAKKTTFEDEVLSVKSPKSRGSKSPRSPRTPKTPTSQVEEPKPEEAEDPPTENEVADSDAGKLAAEEEEKQRQASFEERQREREEEEARFKRLTSWDRGEDGMPKEETKEESISEQKEDTIAEDVEKESVKEESKAEESQQEEPPAPESEAGEQTESKAEEPEQTESKAEEPGDQEEQEKPPRDELEGSPTPPPPRPERSPSPVSFRREPASRDYMPYDQDLKAETKPARMPAGESFSSWTAADRDSYKPISPWVDRSSKYRNEPQTFITSFLLQYTVGEPPAAPAAYTAFFDDLVTSGPFASSLYSTSRLLERSRSRTRERRHALRSQSQARNYYKSVVESTNPLFLYRFASQLPAPLRTRDYSTPPSSLISRAPTAGSSYTSFMDYAGAKQFEMARSQSLQRSPLYQSNLALSRSTSRGGIDYYLGTGRSSRVDSYVDSLHRPYDWNVPSNYETYRASNRGQIGFAPLSNYQSYVDTLQRSLSRERYERDRLRHKYTTVSYQLEQACKQMDLLRSSNYSALRSGSAPRTSVYAGFYPYS</sequence>
<feature type="compositionally biased region" description="Acidic residues" evidence="1">
    <location>
        <begin position="339"/>
        <end position="351"/>
    </location>
</feature>
<feature type="compositionally biased region" description="Acidic residues" evidence="1">
    <location>
        <begin position="143"/>
        <end position="162"/>
    </location>
</feature>
<evidence type="ECO:0000256" key="1">
    <source>
        <dbReference type="SAM" id="MobiDB-lite"/>
    </source>
</evidence>
<feature type="compositionally biased region" description="Basic and acidic residues" evidence="1">
    <location>
        <begin position="363"/>
        <end position="414"/>
    </location>
</feature>
<dbReference type="WBParaSite" id="scaffold343_cov157.g861">
    <property type="protein sequence ID" value="scaffold343_cov157.g861"/>
    <property type="gene ID" value="scaffold343_cov157.g861"/>
</dbReference>
<feature type="compositionally biased region" description="Basic and acidic residues" evidence="1">
    <location>
        <begin position="421"/>
        <end position="432"/>
    </location>
</feature>
<protein>
    <submittedName>
        <fullName evidence="3">Uncharacterized protein</fullName>
    </submittedName>
</protein>
<feature type="compositionally biased region" description="Basic and acidic residues" evidence="1">
    <location>
        <begin position="47"/>
        <end position="57"/>
    </location>
</feature>
<feature type="compositionally biased region" description="Basic and acidic residues" evidence="1">
    <location>
        <begin position="163"/>
        <end position="177"/>
    </location>
</feature>
<dbReference type="AlphaFoldDB" id="A0A915MC30"/>
<keyword evidence="2" id="KW-1185">Reference proteome</keyword>